<comment type="similarity">
    <text evidence="2 8">Belongs to the 4-toluene sulfonate uptake permease (TSUP) (TC 2.A.102) family.</text>
</comment>
<feature type="transmembrane region" description="Helical" evidence="8">
    <location>
        <begin position="129"/>
        <end position="153"/>
    </location>
</feature>
<keyword evidence="5 8" id="KW-0812">Transmembrane</keyword>
<feature type="transmembrane region" description="Helical" evidence="8">
    <location>
        <begin position="44"/>
        <end position="62"/>
    </location>
</feature>
<evidence type="ECO:0000313" key="9">
    <source>
        <dbReference type="EMBL" id="RRJ85064.1"/>
    </source>
</evidence>
<feature type="transmembrane region" description="Helical" evidence="8">
    <location>
        <begin position="12"/>
        <end position="38"/>
    </location>
</feature>
<keyword evidence="3" id="KW-0813">Transport</keyword>
<dbReference type="GO" id="GO:0005886">
    <property type="term" value="C:plasma membrane"/>
    <property type="evidence" value="ECO:0007669"/>
    <property type="project" value="UniProtKB-SubCell"/>
</dbReference>
<reference evidence="9 10" key="2">
    <citation type="submission" date="2018-12" db="EMBL/GenBank/DDBJ databases">
        <title>Simiduia agarivorans gen. nov., sp. nov., a marine, agarolytic bacterium isolated from shallow coastal water from Keelung, Taiwan.</title>
        <authorList>
            <person name="Shieh W.Y."/>
        </authorList>
    </citation>
    <scope>NUCLEOTIDE SEQUENCE [LARGE SCALE GENOMIC DNA]</scope>
    <source>
        <strain evidence="9 10">GTF-13</strain>
    </source>
</reference>
<evidence type="ECO:0000256" key="5">
    <source>
        <dbReference type="ARBA" id="ARBA00022692"/>
    </source>
</evidence>
<evidence type="ECO:0000256" key="1">
    <source>
        <dbReference type="ARBA" id="ARBA00004651"/>
    </source>
</evidence>
<accession>A0A3P3VRI4</accession>
<reference evidence="9 10" key="1">
    <citation type="submission" date="2018-08" db="EMBL/GenBank/DDBJ databases">
        <authorList>
            <person name="Khan S.A."/>
        </authorList>
    </citation>
    <scope>NUCLEOTIDE SEQUENCE [LARGE SCALE GENOMIC DNA]</scope>
    <source>
        <strain evidence="9 10">GTF-13</strain>
    </source>
</reference>
<dbReference type="Pfam" id="PF01925">
    <property type="entry name" value="TauE"/>
    <property type="match status" value="1"/>
</dbReference>
<feature type="transmembrane region" description="Helical" evidence="8">
    <location>
        <begin position="99"/>
        <end position="117"/>
    </location>
</feature>
<dbReference type="RefSeq" id="WP_125015494.1">
    <property type="nucleotide sequence ID" value="NZ_QWEZ01000001.1"/>
</dbReference>
<protein>
    <recommendedName>
        <fullName evidence="8">Probable membrane transporter protein</fullName>
    </recommendedName>
</protein>
<keyword evidence="4 8" id="KW-1003">Cell membrane</keyword>
<evidence type="ECO:0000256" key="3">
    <source>
        <dbReference type="ARBA" id="ARBA00022448"/>
    </source>
</evidence>
<keyword evidence="10" id="KW-1185">Reference proteome</keyword>
<keyword evidence="6 8" id="KW-1133">Transmembrane helix</keyword>
<feature type="transmembrane region" description="Helical" evidence="8">
    <location>
        <begin position="193"/>
        <end position="212"/>
    </location>
</feature>
<feature type="transmembrane region" description="Helical" evidence="8">
    <location>
        <begin position="74"/>
        <end position="93"/>
    </location>
</feature>
<dbReference type="InterPro" id="IPR052017">
    <property type="entry name" value="TSUP"/>
</dbReference>
<organism evidence="9 10">
    <name type="scientific">Aestuariirhabdus litorea</name>
    <dbReference type="NCBI Taxonomy" id="2528527"/>
    <lineage>
        <taxon>Bacteria</taxon>
        <taxon>Pseudomonadati</taxon>
        <taxon>Pseudomonadota</taxon>
        <taxon>Gammaproteobacteria</taxon>
        <taxon>Oceanospirillales</taxon>
        <taxon>Aestuariirhabdaceae</taxon>
        <taxon>Aestuariirhabdus</taxon>
    </lineage>
</organism>
<proteinExistence type="inferred from homology"/>
<gene>
    <name evidence="9" type="ORF">D0544_08305</name>
</gene>
<feature type="transmembrane region" description="Helical" evidence="8">
    <location>
        <begin position="165"/>
        <end position="186"/>
    </location>
</feature>
<comment type="subcellular location">
    <subcellularLocation>
        <location evidence="1 8">Cell membrane</location>
        <topology evidence="1 8">Multi-pass membrane protein</topology>
    </subcellularLocation>
</comment>
<comment type="caution">
    <text evidence="9">The sequence shown here is derived from an EMBL/GenBank/DDBJ whole genome shotgun (WGS) entry which is preliminary data.</text>
</comment>
<dbReference type="Proteomes" id="UP000280792">
    <property type="component" value="Unassembled WGS sequence"/>
</dbReference>
<evidence type="ECO:0000256" key="6">
    <source>
        <dbReference type="ARBA" id="ARBA00022989"/>
    </source>
</evidence>
<evidence type="ECO:0000256" key="4">
    <source>
        <dbReference type="ARBA" id="ARBA00022475"/>
    </source>
</evidence>
<dbReference type="EMBL" id="QWEZ01000001">
    <property type="protein sequence ID" value="RRJ85064.1"/>
    <property type="molecule type" value="Genomic_DNA"/>
</dbReference>
<evidence type="ECO:0000256" key="7">
    <source>
        <dbReference type="ARBA" id="ARBA00023136"/>
    </source>
</evidence>
<evidence type="ECO:0000256" key="8">
    <source>
        <dbReference type="RuleBase" id="RU363041"/>
    </source>
</evidence>
<keyword evidence="7 8" id="KW-0472">Membrane</keyword>
<name>A0A3P3VRI4_9GAMM</name>
<feature type="transmembrane region" description="Helical" evidence="8">
    <location>
        <begin position="218"/>
        <end position="238"/>
    </location>
</feature>
<evidence type="ECO:0000256" key="2">
    <source>
        <dbReference type="ARBA" id="ARBA00009142"/>
    </source>
</evidence>
<dbReference type="InterPro" id="IPR002781">
    <property type="entry name" value="TM_pro_TauE-like"/>
</dbReference>
<dbReference type="PANTHER" id="PTHR30269">
    <property type="entry name" value="TRANSMEMBRANE PROTEIN YFCA"/>
    <property type="match status" value="1"/>
</dbReference>
<sequence length="239" mass="25048">MVESAPMIWSLAALVMFAGAFVQCTIGFGLAVVAAPILYLLDPAYVPGPIIATALMISLLNSLRFRSQLALGRLGWAVLGRVPGCVLGIWILTLISPDLLSLLLGGAVLLAVVASLVKSSLQASPRNLFWAGLASGFMGTSSSIGGPPMALVLQNEEASSIRANLSGFFVISCLMSLGLLGWAGLFGAREWHLTLGLLAPAALGFVLSTRIATLEQHLFRPVLLLLCTLSALFVIFSAI</sequence>
<dbReference type="AlphaFoldDB" id="A0A3P3VRI4"/>
<dbReference type="PANTHER" id="PTHR30269:SF37">
    <property type="entry name" value="MEMBRANE TRANSPORTER PROTEIN"/>
    <property type="match status" value="1"/>
</dbReference>
<evidence type="ECO:0000313" key="10">
    <source>
        <dbReference type="Proteomes" id="UP000280792"/>
    </source>
</evidence>